<sequence>MYYYAYPYFYSPYPTYPPQGNNTAFVNYVPTFVNEAAMSTNTGGTKRSFPPVNIQKLDESVRKFQLLMKQADLLVDKLAGDPEFSKQLMTLAQESNEEKVNELIVSTGINIKVKTTFTPTGIHIMLDNKVFNGDCCDLVIALRW</sequence>
<dbReference type="AlphaFoldDB" id="A0A916SBS1"/>
<proteinExistence type="predicted"/>
<organism evidence="1 2">
    <name type="scientific">Ornithinibacillus halotolerans</name>
    <dbReference type="NCBI Taxonomy" id="1274357"/>
    <lineage>
        <taxon>Bacteria</taxon>
        <taxon>Bacillati</taxon>
        <taxon>Bacillota</taxon>
        <taxon>Bacilli</taxon>
        <taxon>Bacillales</taxon>
        <taxon>Bacillaceae</taxon>
        <taxon>Ornithinibacillus</taxon>
    </lineage>
</organism>
<evidence type="ECO:0000313" key="2">
    <source>
        <dbReference type="Proteomes" id="UP000613512"/>
    </source>
</evidence>
<protein>
    <submittedName>
        <fullName evidence="1">Uncharacterized protein</fullName>
    </submittedName>
</protein>
<dbReference type="EMBL" id="BMEY01000035">
    <property type="protein sequence ID" value="GGA92776.1"/>
    <property type="molecule type" value="Genomic_DNA"/>
</dbReference>
<name>A0A916SBS1_9BACI</name>
<evidence type="ECO:0000313" key="1">
    <source>
        <dbReference type="EMBL" id="GGA92776.1"/>
    </source>
</evidence>
<reference evidence="1" key="1">
    <citation type="journal article" date="2014" name="Int. J. Syst. Evol. Microbiol.">
        <title>Complete genome sequence of Corynebacterium casei LMG S-19264T (=DSM 44701T), isolated from a smear-ripened cheese.</title>
        <authorList>
            <consortium name="US DOE Joint Genome Institute (JGI-PGF)"/>
            <person name="Walter F."/>
            <person name="Albersmeier A."/>
            <person name="Kalinowski J."/>
            <person name="Ruckert C."/>
        </authorList>
    </citation>
    <scope>NUCLEOTIDE SEQUENCE</scope>
    <source>
        <strain evidence="1">CGMCC 1.12408</strain>
    </source>
</reference>
<accession>A0A916SBS1</accession>
<gene>
    <name evidence="1" type="ORF">GCM10008025_39000</name>
</gene>
<dbReference type="InterPro" id="IPR058870">
    <property type="entry name" value="YuzC"/>
</dbReference>
<dbReference type="Pfam" id="PF26344">
    <property type="entry name" value="YuzC"/>
    <property type="match status" value="1"/>
</dbReference>
<reference evidence="1" key="2">
    <citation type="submission" date="2020-09" db="EMBL/GenBank/DDBJ databases">
        <authorList>
            <person name="Sun Q."/>
            <person name="Zhou Y."/>
        </authorList>
    </citation>
    <scope>NUCLEOTIDE SEQUENCE</scope>
    <source>
        <strain evidence="1">CGMCC 1.12408</strain>
    </source>
</reference>
<keyword evidence="2" id="KW-1185">Reference proteome</keyword>
<dbReference type="Proteomes" id="UP000613512">
    <property type="component" value="Unassembled WGS sequence"/>
</dbReference>
<comment type="caution">
    <text evidence="1">The sequence shown here is derived from an EMBL/GenBank/DDBJ whole genome shotgun (WGS) entry which is preliminary data.</text>
</comment>